<dbReference type="EMBL" id="AF389188">
    <property type="protein sequence ID" value="AAO15414.1"/>
    <property type="molecule type" value="Genomic_DNA"/>
</dbReference>
<sequence length="206" mass="23055">MRGVESFAVILGQHPVRGTSIPRTFPRRERRGRPSDAVCAVVPIILKTSSQSRDQRPKRPGVGEERTGTDEGTEKQRPVRERVQHADEERASRLRRLFPVLLVSFGPREITGVRRLVLLVNVRTGRILEGRATHVVVAGSLDCGPLTSVCEFLSVEPTRPTVEFRREASKPLPRRHLLPLLISPRTHEPPREASSSSPLRSTFAQT</sequence>
<dbReference type="AlphaFoldDB" id="Q8J301"/>
<organism evidence="2">
    <name type="scientific">Halorubrum saccharovorum</name>
    <dbReference type="NCBI Taxonomy" id="2248"/>
    <lineage>
        <taxon>Archaea</taxon>
        <taxon>Methanobacteriati</taxon>
        <taxon>Methanobacteriota</taxon>
        <taxon>Stenosarchaea group</taxon>
        <taxon>Halobacteria</taxon>
        <taxon>Halobacteriales</taxon>
        <taxon>Haloferacaceae</taxon>
        <taxon>Halorubrum</taxon>
    </lineage>
</organism>
<feature type="region of interest" description="Disordered" evidence="1">
    <location>
        <begin position="179"/>
        <end position="206"/>
    </location>
</feature>
<reference evidence="2" key="1">
    <citation type="journal article" date="2007" name="FEMS Microbiol. Lett.">
        <title>Genetic analysis of a novel plasmid pZMX101 from Halorubrum saccharovorum: determination of the minimal replicon and comparison with the related haloarchaeal plasmid pSCM201.</title>
        <authorList>
            <person name="Zhou L."/>
            <person name="Zhou M."/>
            <person name="Sun C."/>
            <person name="Xiang H."/>
            <person name="Tan H."/>
        </authorList>
    </citation>
    <scope>NUCLEOTIDE SEQUENCE</scope>
    <source>
        <plasmid evidence="2">pZMX101</plasmid>
    </source>
</reference>
<proteinExistence type="predicted"/>
<feature type="region of interest" description="Disordered" evidence="1">
    <location>
        <begin position="49"/>
        <end position="88"/>
    </location>
</feature>
<evidence type="ECO:0000313" key="2">
    <source>
        <dbReference type="EMBL" id="AAO15414.1"/>
    </source>
</evidence>
<keyword evidence="2" id="KW-0614">Plasmid</keyword>
<feature type="compositionally biased region" description="Polar residues" evidence="1">
    <location>
        <begin position="193"/>
        <end position="206"/>
    </location>
</feature>
<protein>
    <submittedName>
        <fullName evidence="2">OrfB</fullName>
    </submittedName>
</protein>
<geneLocation type="plasmid" evidence="2">
    <name>pZMX101</name>
</geneLocation>
<feature type="compositionally biased region" description="Basic and acidic residues" evidence="1">
    <location>
        <begin position="53"/>
        <end position="88"/>
    </location>
</feature>
<name>Q8J301_9EURY</name>
<evidence type="ECO:0000256" key="1">
    <source>
        <dbReference type="SAM" id="MobiDB-lite"/>
    </source>
</evidence>
<accession>Q8J301</accession>